<protein>
    <recommendedName>
        <fullName evidence="6">Transcription initiation factor TFIID subunit 11</fullName>
    </recommendedName>
</protein>
<feature type="compositionally biased region" description="Acidic residues" evidence="7">
    <location>
        <begin position="1"/>
        <end position="10"/>
    </location>
</feature>
<feature type="compositionally biased region" description="Acidic residues" evidence="7">
    <location>
        <begin position="18"/>
        <end position="27"/>
    </location>
</feature>
<dbReference type="Proteomes" id="UP000094236">
    <property type="component" value="Unassembled WGS sequence"/>
</dbReference>
<proteinExistence type="inferred from homology"/>
<dbReference type="InterPro" id="IPR006809">
    <property type="entry name" value="TAFII28_dom"/>
</dbReference>
<sequence>DEESEGSTDCESEKLSDDSEVDATDEEPPSKEELTKLLMENLDKDQMDRYEAYRRTQLNKPGIKKIATSIFGQNIPPNFLTVLSGISKVFVGEIVEKAKDVQKRYEKAALVEANLKKKAPLRPEHIREAWRLYQLENGTTPSVAWRSQGGDGDGMFFR</sequence>
<keyword evidence="4" id="KW-0804">Transcription</keyword>
<dbReference type="PANTHER" id="PTHR13218">
    <property type="entry name" value="TRANSCRIPTION INITIATION FACTOR TFIID SUBUNIT 11-RELATED"/>
    <property type="match status" value="1"/>
</dbReference>
<dbReference type="GO" id="GO:0005669">
    <property type="term" value="C:transcription factor TFIID complex"/>
    <property type="evidence" value="ECO:0007669"/>
    <property type="project" value="EnsemblFungi"/>
</dbReference>
<dbReference type="GO" id="GO:0046982">
    <property type="term" value="F:protein heterodimerization activity"/>
    <property type="evidence" value="ECO:0007669"/>
    <property type="project" value="InterPro"/>
</dbReference>
<feature type="non-terminal residue" evidence="9">
    <location>
        <position position="158"/>
    </location>
</feature>
<dbReference type="OrthoDB" id="28335at2759"/>
<dbReference type="PANTHER" id="PTHR13218:SF8">
    <property type="entry name" value="TRANSCRIPTION INITIATION FACTOR TFIID SUBUNIT 11"/>
    <property type="match status" value="1"/>
</dbReference>
<dbReference type="FunFam" id="1.10.20.10:FF:000061">
    <property type="entry name" value="TFIID subunit"/>
    <property type="match status" value="1"/>
</dbReference>
<evidence type="ECO:0000256" key="3">
    <source>
        <dbReference type="ARBA" id="ARBA00023015"/>
    </source>
</evidence>
<accession>A0A1E4TSI2</accession>
<comment type="subcellular location">
    <subcellularLocation>
        <location evidence="1">Nucleus</location>
    </subcellularLocation>
</comment>
<evidence type="ECO:0000256" key="1">
    <source>
        <dbReference type="ARBA" id="ARBA00004123"/>
    </source>
</evidence>
<evidence type="ECO:0000256" key="6">
    <source>
        <dbReference type="ARBA" id="ARBA00072882"/>
    </source>
</evidence>
<feature type="domain" description="TAFII28-like protein" evidence="8">
    <location>
        <begin position="37"/>
        <end position="131"/>
    </location>
</feature>
<gene>
    <name evidence="9" type="ORF">PACTADRAFT_20143</name>
</gene>
<evidence type="ECO:0000313" key="9">
    <source>
        <dbReference type="EMBL" id="ODV94709.1"/>
    </source>
</evidence>
<dbReference type="GO" id="GO:0051123">
    <property type="term" value="P:RNA polymerase II preinitiation complex assembly"/>
    <property type="evidence" value="ECO:0007669"/>
    <property type="project" value="InterPro"/>
</dbReference>
<evidence type="ECO:0000259" key="8">
    <source>
        <dbReference type="Pfam" id="PF04719"/>
    </source>
</evidence>
<feature type="non-terminal residue" evidence="9">
    <location>
        <position position="1"/>
    </location>
</feature>
<dbReference type="InterPro" id="IPR009072">
    <property type="entry name" value="Histone-fold"/>
</dbReference>
<name>A0A1E4TSI2_PACTA</name>
<organism evidence="9 10">
    <name type="scientific">Pachysolen tannophilus NRRL Y-2460</name>
    <dbReference type="NCBI Taxonomy" id="669874"/>
    <lineage>
        <taxon>Eukaryota</taxon>
        <taxon>Fungi</taxon>
        <taxon>Dikarya</taxon>
        <taxon>Ascomycota</taxon>
        <taxon>Saccharomycotina</taxon>
        <taxon>Pichiomycetes</taxon>
        <taxon>Pachysolenaceae</taxon>
        <taxon>Pachysolen</taxon>
    </lineage>
</organism>
<reference evidence="10" key="1">
    <citation type="submission" date="2016-05" db="EMBL/GenBank/DDBJ databases">
        <title>Comparative genomics of biotechnologically important yeasts.</title>
        <authorList>
            <consortium name="DOE Joint Genome Institute"/>
            <person name="Riley R."/>
            <person name="Haridas S."/>
            <person name="Wolfe K.H."/>
            <person name="Lopes M.R."/>
            <person name="Hittinger C.T."/>
            <person name="Goker M."/>
            <person name="Salamov A."/>
            <person name="Wisecaver J."/>
            <person name="Long T.M."/>
            <person name="Aerts A.L."/>
            <person name="Barry K."/>
            <person name="Choi C."/>
            <person name="Clum A."/>
            <person name="Coughlan A.Y."/>
            <person name="Deshpande S."/>
            <person name="Douglass A.P."/>
            <person name="Hanson S.J."/>
            <person name="Klenk H.-P."/>
            <person name="Labutti K."/>
            <person name="Lapidus A."/>
            <person name="Lindquist E."/>
            <person name="Lipzen A."/>
            <person name="Meier-Kolthoff J.P."/>
            <person name="Ohm R.A."/>
            <person name="Otillar R.P."/>
            <person name="Pangilinan J."/>
            <person name="Peng Y."/>
            <person name="Rokas A."/>
            <person name="Rosa C.A."/>
            <person name="Scheuner C."/>
            <person name="Sibirny A.A."/>
            <person name="Slot J.C."/>
            <person name="Stielow J.B."/>
            <person name="Sun H."/>
            <person name="Kurtzman C.P."/>
            <person name="Blackwell M."/>
            <person name="Grigoriev I.V."/>
            <person name="Jeffries T.W."/>
        </authorList>
    </citation>
    <scope>NUCLEOTIDE SEQUENCE [LARGE SCALE GENOMIC DNA]</scope>
    <source>
        <strain evidence="10">NRRL Y-2460</strain>
    </source>
</reference>
<evidence type="ECO:0000256" key="7">
    <source>
        <dbReference type="SAM" id="MobiDB-lite"/>
    </source>
</evidence>
<evidence type="ECO:0000256" key="5">
    <source>
        <dbReference type="ARBA" id="ARBA00023242"/>
    </source>
</evidence>
<evidence type="ECO:0000313" key="10">
    <source>
        <dbReference type="Proteomes" id="UP000094236"/>
    </source>
</evidence>
<dbReference type="SUPFAM" id="SSF47113">
    <property type="entry name" value="Histone-fold"/>
    <property type="match status" value="1"/>
</dbReference>
<dbReference type="STRING" id="669874.A0A1E4TSI2"/>
<keyword evidence="10" id="KW-1185">Reference proteome</keyword>
<comment type="similarity">
    <text evidence="2">Belongs to the TAF11 family.</text>
</comment>
<dbReference type="Pfam" id="PF04719">
    <property type="entry name" value="TAFII28"/>
    <property type="match status" value="1"/>
</dbReference>
<dbReference type="AlphaFoldDB" id="A0A1E4TSI2"/>
<evidence type="ECO:0000256" key="4">
    <source>
        <dbReference type="ARBA" id="ARBA00023163"/>
    </source>
</evidence>
<dbReference type="InterPro" id="IPR045127">
    <property type="entry name" value="TAF11-like"/>
</dbReference>
<dbReference type="EMBL" id="KV454015">
    <property type="protein sequence ID" value="ODV94709.1"/>
    <property type="molecule type" value="Genomic_DNA"/>
</dbReference>
<dbReference type="GO" id="GO:0016251">
    <property type="term" value="F:RNA polymerase II general transcription initiation factor activity"/>
    <property type="evidence" value="ECO:0007669"/>
    <property type="project" value="TreeGrafter"/>
</dbReference>
<keyword evidence="5" id="KW-0539">Nucleus</keyword>
<dbReference type="Gene3D" id="1.10.20.10">
    <property type="entry name" value="Histone, subunit A"/>
    <property type="match status" value="1"/>
</dbReference>
<dbReference type="CDD" id="cd08048">
    <property type="entry name" value="HFD_TAF11"/>
    <property type="match status" value="1"/>
</dbReference>
<evidence type="ECO:0000256" key="2">
    <source>
        <dbReference type="ARBA" id="ARBA00009788"/>
    </source>
</evidence>
<feature type="region of interest" description="Disordered" evidence="7">
    <location>
        <begin position="1"/>
        <end position="35"/>
    </location>
</feature>
<keyword evidence="3" id="KW-0805">Transcription regulation</keyword>